<protein>
    <submittedName>
        <fullName evidence="2">Uncharacterized protein</fullName>
    </submittedName>
</protein>
<gene>
    <name evidence="2" type="ORF">OERS_22430</name>
</gene>
<sequence>MSMEKLRMVVYGVFAVVGIALLVTAESTGARVLGGVMAALGVVSVVMATGELRRKRRAERPDRPEDSAPTA</sequence>
<comment type="caution">
    <text evidence="2">The sequence shown here is derived from an EMBL/GenBank/DDBJ whole genome shotgun (WGS) entry which is preliminary data.</text>
</comment>
<reference evidence="2 3" key="1">
    <citation type="submission" date="2016-06" db="EMBL/GenBank/DDBJ databases">
        <title>Genome sequence of Oerskovia enterophila DSM 43852.</title>
        <authorList>
            <person name="Poehlein A."/>
            <person name="Jag V."/>
            <person name="Bengelsdorf F.R."/>
            <person name="Daniel R."/>
            <person name="Duerre P."/>
        </authorList>
    </citation>
    <scope>NUCLEOTIDE SEQUENCE [LARGE SCALE GENOMIC DNA]</scope>
    <source>
        <strain evidence="2 3">DSM 43852</strain>
    </source>
</reference>
<keyword evidence="1" id="KW-0472">Membrane</keyword>
<accession>A0ABX2Y3A2</accession>
<organism evidence="2 3">
    <name type="scientific">Oerskovia enterophila</name>
    <dbReference type="NCBI Taxonomy" id="43678"/>
    <lineage>
        <taxon>Bacteria</taxon>
        <taxon>Bacillati</taxon>
        <taxon>Actinomycetota</taxon>
        <taxon>Actinomycetes</taxon>
        <taxon>Micrococcales</taxon>
        <taxon>Cellulomonadaceae</taxon>
        <taxon>Oerskovia</taxon>
    </lineage>
</organism>
<dbReference type="RefSeq" id="WP_139107790.1">
    <property type="nucleotide sequence ID" value="NZ_MAQA01000024.1"/>
</dbReference>
<name>A0ABX2Y3A2_9CELL</name>
<feature type="transmembrane region" description="Helical" evidence="1">
    <location>
        <begin position="35"/>
        <end position="53"/>
    </location>
</feature>
<keyword evidence="1" id="KW-0812">Transmembrane</keyword>
<keyword evidence="3" id="KW-1185">Reference proteome</keyword>
<evidence type="ECO:0000313" key="3">
    <source>
        <dbReference type="Proteomes" id="UP000093412"/>
    </source>
</evidence>
<proteinExistence type="predicted"/>
<dbReference type="Proteomes" id="UP000093412">
    <property type="component" value="Unassembled WGS sequence"/>
</dbReference>
<evidence type="ECO:0000313" key="2">
    <source>
        <dbReference type="EMBL" id="OCI31033.1"/>
    </source>
</evidence>
<keyword evidence="1" id="KW-1133">Transmembrane helix</keyword>
<evidence type="ECO:0000256" key="1">
    <source>
        <dbReference type="SAM" id="Phobius"/>
    </source>
</evidence>
<dbReference type="EMBL" id="MAQA01000024">
    <property type="protein sequence ID" value="OCI31033.1"/>
    <property type="molecule type" value="Genomic_DNA"/>
</dbReference>